<dbReference type="Pfam" id="PF00583">
    <property type="entry name" value="Acetyltransf_1"/>
    <property type="match status" value="1"/>
</dbReference>
<dbReference type="CDD" id="cd04301">
    <property type="entry name" value="NAT_SF"/>
    <property type="match status" value="1"/>
</dbReference>
<reference evidence="2 3" key="1">
    <citation type="submission" date="2020-11" db="EMBL/GenBank/DDBJ databases">
        <authorList>
            <person name="Sun Q."/>
        </authorList>
    </citation>
    <scope>NUCLEOTIDE SEQUENCE [LARGE SCALE GENOMIC DNA]</scope>
    <source>
        <strain evidence="2 3">P8398</strain>
    </source>
</reference>
<dbReference type="Proteomes" id="UP000662888">
    <property type="component" value="Chromosome"/>
</dbReference>
<dbReference type="SUPFAM" id="SSF55729">
    <property type="entry name" value="Acyl-CoA N-acyltransferases (Nat)"/>
    <property type="match status" value="1"/>
</dbReference>
<dbReference type="InterPro" id="IPR000182">
    <property type="entry name" value="GNAT_dom"/>
</dbReference>
<sequence length="202" mass="22811">MPMNLETPVFVPGPLIGDAQRERMAALLFATSYLEYCSYGNRLRLPLVALQRRQNIDPFIAHSVGLFDASGQFNGFYTAATIAEFGQIKTVSYYRAEMHAMDAAYDAFIAAHARENDLFVASLAIEERYRGRGLFNVMLDHVKALARGKGSPRIVLTVWENSTAMGMYLNKDFRSRAVFDYAAELFFDRLHFMELLPSGESQ</sequence>
<evidence type="ECO:0000259" key="1">
    <source>
        <dbReference type="PROSITE" id="PS51186"/>
    </source>
</evidence>
<keyword evidence="3" id="KW-1185">Reference proteome</keyword>
<accession>A0AA48WG95</accession>
<gene>
    <name evidence="2" type="ORF">IV454_05570</name>
</gene>
<dbReference type="RefSeq" id="WP_206090667.1">
    <property type="nucleotide sequence ID" value="NZ_CP065053.1"/>
</dbReference>
<proteinExistence type="predicted"/>
<evidence type="ECO:0000313" key="3">
    <source>
        <dbReference type="Proteomes" id="UP000662888"/>
    </source>
</evidence>
<organism evidence="2 3">
    <name type="scientific">Massilia antarctica</name>
    <dbReference type="NCBI Taxonomy" id="2765360"/>
    <lineage>
        <taxon>Bacteria</taxon>
        <taxon>Pseudomonadati</taxon>
        <taxon>Pseudomonadota</taxon>
        <taxon>Betaproteobacteria</taxon>
        <taxon>Burkholderiales</taxon>
        <taxon>Oxalobacteraceae</taxon>
        <taxon>Telluria group</taxon>
        <taxon>Massilia</taxon>
    </lineage>
</organism>
<feature type="domain" description="N-acetyltransferase" evidence="1">
    <location>
        <begin position="54"/>
        <end position="188"/>
    </location>
</feature>
<name>A0AA48WG95_9BURK</name>
<protein>
    <submittedName>
        <fullName evidence="2">GNAT family N-acetyltransferase</fullName>
    </submittedName>
</protein>
<dbReference type="PROSITE" id="PS51186">
    <property type="entry name" value="GNAT"/>
    <property type="match status" value="1"/>
</dbReference>
<evidence type="ECO:0000313" key="2">
    <source>
        <dbReference type="EMBL" id="QPI51022.1"/>
    </source>
</evidence>
<dbReference type="EMBL" id="CP065053">
    <property type="protein sequence ID" value="QPI51022.1"/>
    <property type="molecule type" value="Genomic_DNA"/>
</dbReference>
<dbReference type="InterPro" id="IPR016181">
    <property type="entry name" value="Acyl_CoA_acyltransferase"/>
</dbReference>
<dbReference type="Gene3D" id="3.40.630.30">
    <property type="match status" value="1"/>
</dbReference>